<evidence type="ECO:0000259" key="12">
    <source>
        <dbReference type="PROSITE" id="PS50878"/>
    </source>
</evidence>
<dbReference type="EC" id="2.7.7.49" evidence="1"/>
<dbReference type="InterPro" id="IPR021109">
    <property type="entry name" value="Peptidase_aspartic_dom_sf"/>
</dbReference>
<dbReference type="PROSITE" id="PS50878">
    <property type="entry name" value="RT_POL"/>
    <property type="match status" value="1"/>
</dbReference>
<keyword evidence="2" id="KW-0808">Transferase</keyword>
<evidence type="ECO:0000256" key="1">
    <source>
        <dbReference type="ARBA" id="ARBA00012493"/>
    </source>
</evidence>
<dbReference type="Pfam" id="PF00665">
    <property type="entry name" value="rve"/>
    <property type="match status" value="1"/>
</dbReference>
<dbReference type="CDD" id="cd01647">
    <property type="entry name" value="RT_LTR"/>
    <property type="match status" value="1"/>
</dbReference>
<protein>
    <recommendedName>
        <fullName evidence="1">RNA-directed DNA polymerase</fullName>
        <ecNumber evidence="1">2.7.7.49</ecNumber>
    </recommendedName>
</protein>
<evidence type="ECO:0000256" key="2">
    <source>
        <dbReference type="ARBA" id="ARBA00022679"/>
    </source>
</evidence>
<sequence>MSHVAPNIDPYRKGQSFASWFKRLGYHFRINKVADENKKDQLFLLGGEYLFEVAQNLYLSEELLDAAPLDELVQKLKQKLDKTDSALIQRYKFGSRMQQPDEKASDFLFSLKLQAEYCNFKDDKDGRILDRVLIGLSDDALRQKLLTEDEKNLNLAQAEKIITTWEMATSHARALTREDSSAQIASIGSLTGGRGAVLRRMADLAQGRGRVPVKSRLGYRPQYKSPARSADRSSKPYNRYDQGYNDRAHFRSPSRNRQPRNVRFEESHRRYQDAPVYPAELEAEQQVVIDQRICSYCGVPGHVKRKCFRLKQLKKDPINNVNLGKSGSSTVNTISNMMNQMAWDDSSDDSDQGDLECMHISSINHLSSPCLLELTVAGKILQMEVDSGASVSVIGKRLFDTRLNVPLRKSSKNLIVVNGSSLNVAGEAVVMVEFRNIQKNLKLLVLDNDHDFIPLLGRTWLDVFFPNWRNYFDNLVPVNNVGHKDGDLMDIIKEKFADVFIKDFSSPINGYEAELVLKTDTPIFRKAYDVPYRLRDKVLTYLDRLEKENVITPIQTSEWASPVIVVMKKNGDIRLVIDCKVSINKLIIPNTYPLPVAQDLFAGLAGCKVFCALDLEGAYTQLSLTKSSRKFMVINTIKGLFIYNRLPQGASSSASIFQQIMDQILQGIDNVYVYLDDVLIAGKDLKDCRRKLFIVLDRLSKANIKVNWDKCKFFVTSLEYLGHVISEKGLSPCADKIATIKNAKTPTNVTELKSFLGLINYYNRFIPGLSSKLHCLYNLLKKEVKFIWDDECNQTFESSKKSFLETNFLEFFDPRKPVIVVSDASGYGLGGVIAHSVDGLERPICFTSFSLNSAQKKYPILHLEALALVCTIKKFHKFLYGQKFTVFTDHKPLVGIFGKEGKNAIFVTRLQRYILELSIYDFDIQYRPSAKMGNADFCSRFPLEQSVPQDLDLDCIKHINLSSDCPIDFTSIAKNTRADSFLQRIMTFMRHGWPKRVENNFKDIFANQQDLEIVEGCLLYQDKVIIPQNLQSEILKLLHANHIGIVKMKQLARRSVYWYGINADIEKFVSECDACASMAVHPRQNIESKWTPSTRPFGGVHIDFFYFKHHVFLLIVDSFSKWVEVEWMKNGTSCSKVIKKLLAYFARFGFPDILVSDNGPPFNAHDFKNFLERQGIRVLNSPPYHPASNGQAERFVRTVKNVLKKLLLDPEYMHLELEDLINVFLINFRNNSLTMEGFFPSEKVLAYTPKVLIDLINPKRHTTHLILITEFGNFLTRLKLLSTELVQQKCIVYLFHTILTVVLLSLSKIDYRNYRDRTAVIISSKKYRTGNSEISV</sequence>
<feature type="region of interest" description="Disordered" evidence="9">
    <location>
        <begin position="215"/>
        <end position="269"/>
    </location>
</feature>
<feature type="domain" description="Integrase catalytic" evidence="13">
    <location>
        <begin position="1092"/>
        <end position="1248"/>
    </location>
</feature>
<reference evidence="14" key="2">
    <citation type="submission" date="2025-05" db="UniProtKB">
        <authorList>
            <consortium name="EnsemblMetazoa"/>
        </authorList>
    </citation>
    <scope>IDENTIFICATION</scope>
    <source>
        <strain evidence="14">Foshan</strain>
    </source>
</reference>
<evidence type="ECO:0000259" key="11">
    <source>
        <dbReference type="PROSITE" id="PS50158"/>
    </source>
</evidence>
<dbReference type="Gene3D" id="1.10.340.70">
    <property type="match status" value="1"/>
</dbReference>
<keyword evidence="4" id="KW-0540">Nuclease</keyword>
<organism evidence="14 15">
    <name type="scientific">Aedes albopictus</name>
    <name type="common">Asian tiger mosquito</name>
    <name type="synonym">Stegomyia albopicta</name>
    <dbReference type="NCBI Taxonomy" id="7160"/>
    <lineage>
        <taxon>Eukaryota</taxon>
        <taxon>Metazoa</taxon>
        <taxon>Ecdysozoa</taxon>
        <taxon>Arthropoda</taxon>
        <taxon>Hexapoda</taxon>
        <taxon>Insecta</taxon>
        <taxon>Pterygota</taxon>
        <taxon>Neoptera</taxon>
        <taxon>Endopterygota</taxon>
        <taxon>Diptera</taxon>
        <taxon>Nematocera</taxon>
        <taxon>Culicoidea</taxon>
        <taxon>Culicidae</taxon>
        <taxon>Culicinae</taxon>
        <taxon>Aedini</taxon>
        <taxon>Aedes</taxon>
        <taxon>Stegomyia</taxon>
    </lineage>
</organism>
<evidence type="ECO:0000256" key="3">
    <source>
        <dbReference type="ARBA" id="ARBA00022695"/>
    </source>
</evidence>
<dbReference type="Pfam" id="PF00078">
    <property type="entry name" value="RVT_1"/>
    <property type="match status" value="1"/>
</dbReference>
<keyword evidence="15" id="KW-1185">Reference proteome</keyword>
<evidence type="ECO:0000313" key="14">
    <source>
        <dbReference type="EnsemblMetazoa" id="AALFPA23_003830.P4450"/>
    </source>
</evidence>
<evidence type="ECO:0000256" key="7">
    <source>
        <dbReference type="ARBA" id="ARBA00022918"/>
    </source>
</evidence>
<dbReference type="InterPro" id="IPR050951">
    <property type="entry name" value="Retrovirus_Pol_polyprotein"/>
</dbReference>
<keyword evidence="10" id="KW-1133">Transmembrane helix</keyword>
<dbReference type="SUPFAM" id="SSF50630">
    <property type="entry name" value="Acid proteases"/>
    <property type="match status" value="1"/>
</dbReference>
<keyword evidence="10" id="KW-0472">Membrane</keyword>
<keyword evidence="7" id="KW-0695">RNA-directed DNA polymerase</keyword>
<dbReference type="SUPFAM" id="SSF53098">
    <property type="entry name" value="Ribonuclease H-like"/>
    <property type="match status" value="1"/>
</dbReference>
<dbReference type="Gene3D" id="3.30.70.270">
    <property type="match status" value="2"/>
</dbReference>
<dbReference type="PROSITE" id="PS50158">
    <property type="entry name" value="ZF_CCHC"/>
    <property type="match status" value="1"/>
</dbReference>
<evidence type="ECO:0000256" key="9">
    <source>
        <dbReference type="SAM" id="MobiDB-lite"/>
    </source>
</evidence>
<dbReference type="RefSeq" id="XP_029726278.2">
    <property type="nucleotide sequence ID" value="XM_029870418.2"/>
</dbReference>
<keyword evidence="6" id="KW-0378">Hydrolase</keyword>
<evidence type="ECO:0000259" key="13">
    <source>
        <dbReference type="PROSITE" id="PS50994"/>
    </source>
</evidence>
<dbReference type="CDD" id="cd09274">
    <property type="entry name" value="RNase_HI_RT_Ty3"/>
    <property type="match status" value="1"/>
</dbReference>
<dbReference type="Pfam" id="PF17917">
    <property type="entry name" value="RT_RNaseH"/>
    <property type="match status" value="1"/>
</dbReference>
<feature type="transmembrane region" description="Helical" evidence="10">
    <location>
        <begin position="1291"/>
        <end position="1307"/>
    </location>
</feature>
<dbReference type="GeneID" id="109424986"/>
<dbReference type="InterPro" id="IPR012337">
    <property type="entry name" value="RNaseH-like_sf"/>
</dbReference>
<dbReference type="PANTHER" id="PTHR37984:SF5">
    <property type="entry name" value="PROTEIN NYNRIN-LIKE"/>
    <property type="match status" value="1"/>
</dbReference>
<dbReference type="Gene3D" id="3.30.420.10">
    <property type="entry name" value="Ribonuclease H-like superfamily/Ribonuclease H"/>
    <property type="match status" value="1"/>
</dbReference>
<feature type="compositionally biased region" description="Basic residues" evidence="9">
    <location>
        <begin position="250"/>
        <end position="260"/>
    </location>
</feature>
<dbReference type="InterPro" id="IPR041588">
    <property type="entry name" value="Integrase_H2C2"/>
</dbReference>
<keyword evidence="10" id="KW-0812">Transmembrane</keyword>
<evidence type="ECO:0000313" key="15">
    <source>
        <dbReference type="Proteomes" id="UP000069940"/>
    </source>
</evidence>
<reference evidence="15" key="1">
    <citation type="journal article" date="2015" name="Proc. Natl. Acad. Sci. U.S.A.">
        <title>Genome sequence of the Asian Tiger mosquito, Aedes albopictus, reveals insights into its biology, genetics, and evolution.</title>
        <authorList>
            <person name="Chen X.G."/>
            <person name="Jiang X."/>
            <person name="Gu J."/>
            <person name="Xu M."/>
            <person name="Wu Y."/>
            <person name="Deng Y."/>
            <person name="Zhang C."/>
            <person name="Bonizzoni M."/>
            <person name="Dermauw W."/>
            <person name="Vontas J."/>
            <person name="Armbruster P."/>
            <person name="Huang X."/>
            <person name="Yang Y."/>
            <person name="Zhang H."/>
            <person name="He W."/>
            <person name="Peng H."/>
            <person name="Liu Y."/>
            <person name="Wu K."/>
            <person name="Chen J."/>
            <person name="Lirakis M."/>
            <person name="Topalis P."/>
            <person name="Van Leeuwen T."/>
            <person name="Hall A.B."/>
            <person name="Jiang X."/>
            <person name="Thorpe C."/>
            <person name="Mueller R.L."/>
            <person name="Sun C."/>
            <person name="Waterhouse R.M."/>
            <person name="Yan G."/>
            <person name="Tu Z.J."/>
            <person name="Fang X."/>
            <person name="James A.A."/>
        </authorList>
    </citation>
    <scope>NUCLEOTIDE SEQUENCE [LARGE SCALE GENOMIC DNA]</scope>
    <source>
        <strain evidence="15">Foshan</strain>
    </source>
</reference>
<dbReference type="InterPro" id="IPR043502">
    <property type="entry name" value="DNA/RNA_pol_sf"/>
</dbReference>
<keyword evidence="3" id="KW-0548">Nucleotidyltransferase</keyword>
<evidence type="ECO:0000256" key="10">
    <source>
        <dbReference type="SAM" id="Phobius"/>
    </source>
</evidence>
<keyword evidence="8" id="KW-0479">Metal-binding</keyword>
<name>A0ABM1XXR8_AEDAL</name>
<dbReference type="Pfam" id="PF17921">
    <property type="entry name" value="Integrase_H2C2"/>
    <property type="match status" value="1"/>
</dbReference>
<dbReference type="InterPro" id="IPR001584">
    <property type="entry name" value="Integrase_cat-core"/>
</dbReference>
<dbReference type="InterPro" id="IPR036397">
    <property type="entry name" value="RNaseH_sf"/>
</dbReference>
<evidence type="ECO:0000256" key="5">
    <source>
        <dbReference type="ARBA" id="ARBA00022759"/>
    </source>
</evidence>
<dbReference type="SUPFAM" id="SSF56672">
    <property type="entry name" value="DNA/RNA polymerases"/>
    <property type="match status" value="1"/>
</dbReference>
<dbReference type="Proteomes" id="UP000069940">
    <property type="component" value="Unassembled WGS sequence"/>
</dbReference>
<proteinExistence type="predicted"/>
<dbReference type="InterPro" id="IPR043128">
    <property type="entry name" value="Rev_trsase/Diguanyl_cyclase"/>
</dbReference>
<evidence type="ECO:0000256" key="6">
    <source>
        <dbReference type="ARBA" id="ARBA00022801"/>
    </source>
</evidence>
<dbReference type="EnsemblMetazoa" id="AALFPA23_003830.R4450">
    <property type="protein sequence ID" value="AALFPA23_003830.P4450"/>
    <property type="gene ID" value="AALFPA23_003830"/>
</dbReference>
<keyword evidence="8" id="KW-0862">Zinc</keyword>
<keyword evidence="8" id="KW-0863">Zinc-finger</keyword>
<dbReference type="InterPro" id="IPR041373">
    <property type="entry name" value="RT_RNaseH"/>
</dbReference>
<keyword evidence="5" id="KW-0255">Endonuclease</keyword>
<evidence type="ECO:0000256" key="8">
    <source>
        <dbReference type="PROSITE-ProRule" id="PRU00047"/>
    </source>
</evidence>
<evidence type="ECO:0000256" key="4">
    <source>
        <dbReference type="ARBA" id="ARBA00022722"/>
    </source>
</evidence>
<feature type="domain" description="Reverse transcriptase" evidence="12">
    <location>
        <begin position="547"/>
        <end position="725"/>
    </location>
</feature>
<feature type="domain" description="CCHC-type" evidence="11">
    <location>
        <begin position="294"/>
        <end position="307"/>
    </location>
</feature>
<dbReference type="InterPro" id="IPR001878">
    <property type="entry name" value="Znf_CCHC"/>
</dbReference>
<accession>A0ABM1XXR8</accession>
<dbReference type="PROSITE" id="PS50994">
    <property type="entry name" value="INTEGRASE"/>
    <property type="match status" value="1"/>
</dbReference>
<dbReference type="PANTHER" id="PTHR37984">
    <property type="entry name" value="PROTEIN CBG26694"/>
    <property type="match status" value="1"/>
</dbReference>
<dbReference type="Gene3D" id="2.40.70.10">
    <property type="entry name" value="Acid Proteases"/>
    <property type="match status" value="1"/>
</dbReference>
<dbReference type="InterPro" id="IPR000477">
    <property type="entry name" value="RT_dom"/>
</dbReference>
<dbReference type="Gene3D" id="3.10.10.10">
    <property type="entry name" value="HIV Type 1 Reverse Transcriptase, subunit A, domain 1"/>
    <property type="match status" value="1"/>
</dbReference>